<name>A0ABT4Z7C3_HALEZ</name>
<dbReference type="Pfam" id="PF20108">
    <property type="entry name" value="DUF6498"/>
    <property type="match status" value="1"/>
</dbReference>
<feature type="transmembrane region" description="Helical" evidence="1">
    <location>
        <begin position="271"/>
        <end position="292"/>
    </location>
</feature>
<evidence type="ECO:0000256" key="1">
    <source>
        <dbReference type="SAM" id="Phobius"/>
    </source>
</evidence>
<feature type="transmembrane region" description="Helical" evidence="1">
    <location>
        <begin position="133"/>
        <end position="151"/>
    </location>
</feature>
<protein>
    <submittedName>
        <fullName evidence="2">DUF6498-containing protein</fullName>
    </submittedName>
</protein>
<accession>A0ABT4Z7C3</accession>
<feature type="transmembrane region" description="Helical" evidence="1">
    <location>
        <begin position="298"/>
        <end position="319"/>
    </location>
</feature>
<organism evidence="2 3">
    <name type="scientific">Halorubrum ezzemoulense</name>
    <name type="common">Halorubrum chaoviator</name>
    <dbReference type="NCBI Taxonomy" id="337243"/>
    <lineage>
        <taxon>Archaea</taxon>
        <taxon>Methanobacteriati</taxon>
        <taxon>Methanobacteriota</taxon>
        <taxon>Stenosarchaea group</taxon>
        <taxon>Halobacteria</taxon>
        <taxon>Halobacteriales</taxon>
        <taxon>Haloferacaceae</taxon>
        <taxon>Halorubrum</taxon>
    </lineage>
</organism>
<dbReference type="InterPro" id="IPR045466">
    <property type="entry name" value="DUF6498"/>
</dbReference>
<feature type="transmembrane region" description="Helical" evidence="1">
    <location>
        <begin position="445"/>
        <end position="467"/>
    </location>
</feature>
<feature type="transmembrane region" description="Helical" evidence="1">
    <location>
        <begin position="20"/>
        <end position="38"/>
    </location>
</feature>
<sequence>MIRDMRGVPSTVPNRSATDLVIIGTNLLPLAGIVYGDWNVWTLLLLYWIEAFSTVLFGVLKSLFAKQGSPDVVGEREPLHELRHKRGGWRPLSTLPPIYPRNVPFALSILGIWASTILPITILSWVLVETSIALSWEVAVSVGALIVAHGIEFHREYLGAKTYKNVSAREILQQPSQLTLGVMFLGIIGLSMGQSAGVTVLGGFVIVKTILAVSWESTGPIASAFQELFDRLSADREFSRSQPELSLPDEPVEARVTVSPQSVLLGSSTTILLTVVNRGVALLLAGVVAAIVTARFLWVGIGLTVLLGIFIIRAGSYYFRYGTIEYQRRGEMLVAYDTVLDAPQWLVPIHSRARFEIKNAIPDRLFGTGTLQISNVETAPTNTVQFGPVADLDHATETLDLPIRHEERPEQDPAVVGAALVLALVFLSVPLLLLGSPQVSGAEMAAVMVLIAPFFMILLSVLIYAMLARI</sequence>
<feature type="transmembrane region" description="Helical" evidence="1">
    <location>
        <begin position="414"/>
        <end position="433"/>
    </location>
</feature>
<keyword evidence="3" id="KW-1185">Reference proteome</keyword>
<dbReference type="EMBL" id="JAQLUK010000052">
    <property type="protein sequence ID" value="MDB2294083.1"/>
    <property type="molecule type" value="Genomic_DNA"/>
</dbReference>
<dbReference type="Proteomes" id="UP001210528">
    <property type="component" value="Unassembled WGS sequence"/>
</dbReference>
<keyword evidence="1" id="KW-0472">Membrane</keyword>
<evidence type="ECO:0000313" key="2">
    <source>
        <dbReference type="EMBL" id="MDB2294083.1"/>
    </source>
</evidence>
<feature type="transmembrane region" description="Helical" evidence="1">
    <location>
        <begin position="196"/>
        <end position="215"/>
    </location>
</feature>
<reference evidence="2 3" key="1">
    <citation type="submission" date="2023-01" db="EMBL/GenBank/DDBJ databases">
        <title>Halorubrum ezzemoulense from Santa Pola, Spain.</title>
        <authorList>
            <person name="Feng Y."/>
            <person name="Louyakis A.S."/>
            <person name="Gogarten J.P."/>
        </authorList>
    </citation>
    <scope>NUCLEOTIDE SEQUENCE [LARGE SCALE GENOMIC DNA]</scope>
    <source>
        <strain evidence="2 3">AMM015</strain>
    </source>
</reference>
<evidence type="ECO:0000313" key="3">
    <source>
        <dbReference type="Proteomes" id="UP001210528"/>
    </source>
</evidence>
<gene>
    <name evidence="2" type="ORF">PM085_17810</name>
</gene>
<dbReference type="RefSeq" id="WP_256948974.1">
    <property type="nucleotide sequence ID" value="NZ_JAQLTV010000050.1"/>
</dbReference>
<feature type="transmembrane region" description="Helical" evidence="1">
    <location>
        <begin position="105"/>
        <end position="127"/>
    </location>
</feature>
<keyword evidence="1" id="KW-0812">Transmembrane</keyword>
<comment type="caution">
    <text evidence="2">The sequence shown here is derived from an EMBL/GenBank/DDBJ whole genome shotgun (WGS) entry which is preliminary data.</text>
</comment>
<keyword evidence="1" id="KW-1133">Transmembrane helix</keyword>
<proteinExistence type="predicted"/>